<protein>
    <submittedName>
        <fullName evidence="1">Uncharacterized protein</fullName>
    </submittedName>
</protein>
<accession>A0ACB0YAR7</accession>
<evidence type="ECO:0000313" key="1">
    <source>
        <dbReference type="EMBL" id="CAK5038301.1"/>
    </source>
</evidence>
<name>A0ACB0YAR7_MELEN</name>
<reference evidence="1" key="1">
    <citation type="submission" date="2023-11" db="EMBL/GenBank/DDBJ databases">
        <authorList>
            <person name="Poullet M."/>
        </authorList>
    </citation>
    <scope>NUCLEOTIDE SEQUENCE</scope>
    <source>
        <strain evidence="1">E1834</strain>
    </source>
</reference>
<sequence length="118" mass="13351">MREVSIIDGKDEKEVEVQLKDTIRRMQNAKVPQTVVGVSSFYLPPRTPIRELSPSPTELPQHPKDASSRPLSPIITSPTTDRQQSRRPTEMTTIFPASLRHDEGLGINGLFEGYFKDY</sequence>
<keyword evidence="2" id="KW-1185">Reference proteome</keyword>
<comment type="caution">
    <text evidence="1">The sequence shown here is derived from an EMBL/GenBank/DDBJ whole genome shotgun (WGS) entry which is preliminary data.</text>
</comment>
<evidence type="ECO:0000313" key="2">
    <source>
        <dbReference type="Proteomes" id="UP001497535"/>
    </source>
</evidence>
<organism evidence="1 2">
    <name type="scientific">Meloidogyne enterolobii</name>
    <name type="common">Root-knot nematode worm</name>
    <name type="synonym">Meloidogyne mayaguensis</name>
    <dbReference type="NCBI Taxonomy" id="390850"/>
    <lineage>
        <taxon>Eukaryota</taxon>
        <taxon>Metazoa</taxon>
        <taxon>Ecdysozoa</taxon>
        <taxon>Nematoda</taxon>
        <taxon>Chromadorea</taxon>
        <taxon>Rhabditida</taxon>
        <taxon>Tylenchina</taxon>
        <taxon>Tylenchomorpha</taxon>
        <taxon>Tylenchoidea</taxon>
        <taxon>Meloidogynidae</taxon>
        <taxon>Meloidogyninae</taxon>
        <taxon>Meloidogyne</taxon>
    </lineage>
</organism>
<dbReference type="EMBL" id="CAVMJV010000008">
    <property type="protein sequence ID" value="CAK5038301.1"/>
    <property type="molecule type" value="Genomic_DNA"/>
</dbReference>
<proteinExistence type="predicted"/>
<dbReference type="Proteomes" id="UP001497535">
    <property type="component" value="Unassembled WGS sequence"/>
</dbReference>
<gene>
    <name evidence="1" type="ORF">MENTE1834_LOCUS9601</name>
</gene>